<organism evidence="2 3">
    <name type="scientific">Microseira wollei NIES-4236</name>
    <dbReference type="NCBI Taxonomy" id="2530354"/>
    <lineage>
        <taxon>Bacteria</taxon>
        <taxon>Bacillati</taxon>
        <taxon>Cyanobacteriota</taxon>
        <taxon>Cyanophyceae</taxon>
        <taxon>Oscillatoriophycideae</taxon>
        <taxon>Aerosakkonematales</taxon>
        <taxon>Aerosakkonemataceae</taxon>
        <taxon>Microseira</taxon>
    </lineage>
</organism>
<gene>
    <name evidence="2" type="ORF">MiSe_39570</name>
</gene>
<evidence type="ECO:0008006" key="4">
    <source>
        <dbReference type="Google" id="ProtNLM"/>
    </source>
</evidence>
<keyword evidence="3" id="KW-1185">Reference proteome</keyword>
<proteinExistence type="predicted"/>
<comment type="caution">
    <text evidence="2">The sequence shown here is derived from an EMBL/GenBank/DDBJ whole genome shotgun (WGS) entry which is preliminary data.</text>
</comment>
<evidence type="ECO:0000313" key="3">
    <source>
        <dbReference type="Proteomes" id="UP001050975"/>
    </source>
</evidence>
<dbReference type="AlphaFoldDB" id="A0AAV3XCR3"/>
<reference evidence="2" key="1">
    <citation type="submission" date="2019-10" db="EMBL/GenBank/DDBJ databases">
        <title>Draft genome sequece of Microseira wollei NIES-4236.</title>
        <authorList>
            <person name="Yamaguchi H."/>
            <person name="Suzuki S."/>
            <person name="Kawachi M."/>
        </authorList>
    </citation>
    <scope>NUCLEOTIDE SEQUENCE</scope>
    <source>
        <strain evidence="2">NIES-4236</strain>
    </source>
</reference>
<feature type="compositionally biased region" description="Basic residues" evidence="1">
    <location>
        <begin position="10"/>
        <end position="23"/>
    </location>
</feature>
<evidence type="ECO:0000256" key="1">
    <source>
        <dbReference type="SAM" id="MobiDB-lite"/>
    </source>
</evidence>
<protein>
    <recommendedName>
        <fullName evidence="4">Transposase</fullName>
    </recommendedName>
</protein>
<feature type="region of interest" description="Disordered" evidence="1">
    <location>
        <begin position="1"/>
        <end position="36"/>
    </location>
</feature>
<feature type="compositionally biased region" description="Polar residues" evidence="1">
    <location>
        <begin position="25"/>
        <end position="35"/>
    </location>
</feature>
<accession>A0AAV3XCR3</accession>
<evidence type="ECO:0000313" key="2">
    <source>
        <dbReference type="EMBL" id="GET39193.1"/>
    </source>
</evidence>
<name>A0AAV3XCR3_9CYAN</name>
<sequence>MPINKNTQNKSKKTYKKKTRHSKSLSTKPQPNSVQKIRLYPSPELHKVTEVLAGSVL</sequence>
<dbReference type="Proteomes" id="UP001050975">
    <property type="component" value="Unassembled WGS sequence"/>
</dbReference>
<dbReference type="EMBL" id="BLAY01000060">
    <property type="protein sequence ID" value="GET39193.1"/>
    <property type="molecule type" value="Genomic_DNA"/>
</dbReference>